<dbReference type="AlphaFoldDB" id="A0A192H438"/>
<dbReference type="SUPFAM" id="SSF158622">
    <property type="entry name" value="YheA/YmcA-like"/>
    <property type="match status" value="1"/>
</dbReference>
<organism evidence="1 2">
    <name type="scientific">Loigolactobacillus backii</name>
    <dbReference type="NCBI Taxonomy" id="375175"/>
    <lineage>
        <taxon>Bacteria</taxon>
        <taxon>Bacillati</taxon>
        <taxon>Bacillota</taxon>
        <taxon>Bacilli</taxon>
        <taxon>Lactobacillales</taxon>
        <taxon>Lactobacillaceae</taxon>
        <taxon>Loigolactobacillus</taxon>
    </lineage>
</organism>
<dbReference type="InterPro" id="IPR010368">
    <property type="entry name" value="Com_YlbF"/>
</dbReference>
<protein>
    <submittedName>
        <fullName evidence="1">Uncharacterized protein</fullName>
    </submittedName>
</protein>
<dbReference type="Proteomes" id="UP000078582">
    <property type="component" value="Chromosome"/>
</dbReference>
<dbReference type="Gene3D" id="1.20.1500.10">
    <property type="entry name" value="YheA/YmcA-like"/>
    <property type="match status" value="1"/>
</dbReference>
<reference evidence="1 2" key="1">
    <citation type="submission" date="2016-03" db="EMBL/GenBank/DDBJ databases">
        <title>Pediococcus and Lactobacillus from brewery environment - whole genome sequencing and assembly.</title>
        <authorList>
            <person name="Behr J."/>
            <person name="Geissler A.J."/>
            <person name="Vogel R.F."/>
        </authorList>
    </citation>
    <scope>NUCLEOTIDE SEQUENCE [LARGE SCALE GENOMIC DNA]</scope>
    <source>
        <strain evidence="1 2">TMW 1.1989</strain>
    </source>
</reference>
<dbReference type="InterPro" id="IPR052767">
    <property type="entry name" value="Bact_com_dev_regulator"/>
</dbReference>
<dbReference type="OrthoDB" id="2157513at2"/>
<dbReference type="PANTHER" id="PTHR38448:SF2">
    <property type="entry name" value="REGULATORY PROTEIN YLBF"/>
    <property type="match status" value="1"/>
</dbReference>
<dbReference type="STRING" id="375175.AYR53_10265"/>
<evidence type="ECO:0000313" key="2">
    <source>
        <dbReference type="Proteomes" id="UP000078582"/>
    </source>
</evidence>
<dbReference type="EMBL" id="CP014873">
    <property type="protein sequence ID" value="ANK63589.1"/>
    <property type="molecule type" value="Genomic_DNA"/>
</dbReference>
<dbReference type="Pfam" id="PF06133">
    <property type="entry name" value="Com_YlbF"/>
    <property type="match status" value="1"/>
</dbReference>
<dbReference type="InterPro" id="IPR023378">
    <property type="entry name" value="YheA/YmcA-like_dom_sf"/>
</dbReference>
<proteinExistence type="predicted"/>
<name>A0A192H438_9LACO</name>
<accession>A0A192H438</accession>
<evidence type="ECO:0000313" key="1">
    <source>
        <dbReference type="EMBL" id="ANK63589.1"/>
    </source>
</evidence>
<dbReference type="GeneID" id="42982641"/>
<dbReference type="RefSeq" id="WP_068281268.1">
    <property type="nucleotide sequence ID" value="NZ_CP014873.1"/>
</dbReference>
<gene>
    <name evidence="1" type="ORF">AYR53_10265</name>
</gene>
<sequence>MIITENLLEVTDQVDTLVASLKQSDVYKTYLAAKANLAVDTAAEKKIQGFREASEKFDLIKDYGSYAPDFKKLRRTARHAKRQVDLDPTVAHFRRSEMDLQTILDEIGLAIANSVSKDVKVATGNPFFTTGRPGKHCQVKG</sequence>
<keyword evidence="2" id="KW-1185">Reference proteome</keyword>
<dbReference type="PANTHER" id="PTHR38448">
    <property type="entry name" value="REGULATORY PROTEIN YLBF-RELATED"/>
    <property type="match status" value="1"/>
</dbReference>